<reference evidence="1 2" key="1">
    <citation type="journal article" date="2020" name="BMC Genomics">
        <title>Intraspecific diversification of the crop wild relative Brassica cretica Lam. using demographic model selection.</title>
        <authorList>
            <person name="Kioukis A."/>
            <person name="Michalopoulou V.A."/>
            <person name="Briers L."/>
            <person name="Pirintsos S."/>
            <person name="Studholme D.J."/>
            <person name="Pavlidis P."/>
            <person name="Sarris P.F."/>
        </authorList>
    </citation>
    <scope>NUCLEOTIDE SEQUENCE [LARGE SCALE GENOMIC DNA]</scope>
    <source>
        <strain evidence="2">cv. PFS-1207/04</strain>
    </source>
</reference>
<protein>
    <submittedName>
        <fullName evidence="1">Uncharacterized protein</fullName>
    </submittedName>
</protein>
<dbReference type="Proteomes" id="UP000266723">
    <property type="component" value="Unassembled WGS sequence"/>
</dbReference>
<dbReference type="InterPro" id="IPR040225">
    <property type="entry name" value="GIL1-like"/>
</dbReference>
<sequence>NSCLYRLRDETDEEHLGKLKSQIKGKENSKLEERIMSVSSLEFTFRAASRHVNSVSRFCGQKYLLLVHPSMEASFFGNLDMRGLVLLGKASKNLVLSNLCENGQVSIGSLAGSLDPKAKIFGALSSSTMPGFKLGDSVIKSQVYLSKTEW</sequence>
<feature type="non-terminal residue" evidence="1">
    <location>
        <position position="1"/>
    </location>
</feature>
<comment type="caution">
    <text evidence="1">The sequence shown here is derived from an EMBL/GenBank/DDBJ whole genome shotgun (WGS) entry which is preliminary data.</text>
</comment>
<dbReference type="PANTHER" id="PTHR31161">
    <property type="entry name" value="PROTEIN GRAVITROPIC IN THE LIGHT 1"/>
    <property type="match status" value="1"/>
</dbReference>
<evidence type="ECO:0000313" key="2">
    <source>
        <dbReference type="Proteomes" id="UP000266723"/>
    </source>
</evidence>
<accession>A0ABQ7C867</accession>
<proteinExistence type="predicted"/>
<gene>
    <name evidence="1" type="ORF">DY000_02001597</name>
</gene>
<organism evidence="1 2">
    <name type="scientific">Brassica cretica</name>
    <name type="common">Mustard</name>
    <dbReference type="NCBI Taxonomy" id="69181"/>
    <lineage>
        <taxon>Eukaryota</taxon>
        <taxon>Viridiplantae</taxon>
        <taxon>Streptophyta</taxon>
        <taxon>Embryophyta</taxon>
        <taxon>Tracheophyta</taxon>
        <taxon>Spermatophyta</taxon>
        <taxon>Magnoliopsida</taxon>
        <taxon>eudicotyledons</taxon>
        <taxon>Gunneridae</taxon>
        <taxon>Pentapetalae</taxon>
        <taxon>rosids</taxon>
        <taxon>malvids</taxon>
        <taxon>Brassicales</taxon>
        <taxon>Brassicaceae</taxon>
        <taxon>Brassiceae</taxon>
        <taxon>Brassica</taxon>
    </lineage>
</organism>
<name>A0ABQ7C867_BRACR</name>
<evidence type="ECO:0000313" key="1">
    <source>
        <dbReference type="EMBL" id="KAF3547677.1"/>
    </source>
</evidence>
<keyword evidence="2" id="KW-1185">Reference proteome</keyword>
<dbReference type="EMBL" id="QGKV02000832">
    <property type="protein sequence ID" value="KAF3547677.1"/>
    <property type="molecule type" value="Genomic_DNA"/>
</dbReference>